<accession>A0A087UY76</accession>
<protein>
    <submittedName>
        <fullName evidence="3">Zinc finger protein 830</fullName>
    </submittedName>
</protein>
<feature type="non-terminal residue" evidence="3">
    <location>
        <position position="1"/>
    </location>
</feature>
<proteinExistence type="predicted"/>
<keyword evidence="4" id="KW-1185">Reference proteome</keyword>
<dbReference type="AlphaFoldDB" id="A0A087UY76"/>
<dbReference type="STRING" id="407821.A0A087UY76"/>
<evidence type="ECO:0000313" key="4">
    <source>
        <dbReference type="Proteomes" id="UP000054359"/>
    </source>
</evidence>
<sequence length="92" mass="10753">ARNIEYKDPKELEWEKFQKTIAEETNVSKTIIEEDLEESTLERDIVQIDEQIQQWKRVKNLETLAEEVKMKAPLKEGDGDVSGSTDEDLEEE</sequence>
<dbReference type="OrthoDB" id="6433239at2759"/>
<dbReference type="InterPro" id="IPR059039">
    <property type="entry name" value="ZNF380_CC"/>
</dbReference>
<organism evidence="3 4">
    <name type="scientific">Stegodyphus mimosarum</name>
    <name type="common">African social velvet spider</name>
    <dbReference type="NCBI Taxonomy" id="407821"/>
    <lineage>
        <taxon>Eukaryota</taxon>
        <taxon>Metazoa</taxon>
        <taxon>Ecdysozoa</taxon>
        <taxon>Arthropoda</taxon>
        <taxon>Chelicerata</taxon>
        <taxon>Arachnida</taxon>
        <taxon>Araneae</taxon>
        <taxon>Araneomorphae</taxon>
        <taxon>Entelegynae</taxon>
        <taxon>Eresoidea</taxon>
        <taxon>Eresidae</taxon>
        <taxon>Stegodyphus</taxon>
    </lineage>
</organism>
<dbReference type="Pfam" id="PF23406">
    <property type="entry name" value="ZNF380_CC"/>
    <property type="match status" value="1"/>
</dbReference>
<name>A0A087UY76_STEMI</name>
<feature type="non-terminal residue" evidence="3">
    <location>
        <position position="92"/>
    </location>
</feature>
<dbReference type="EMBL" id="KK122251">
    <property type="protein sequence ID" value="KFM82315.1"/>
    <property type="molecule type" value="Genomic_DNA"/>
</dbReference>
<dbReference type="Proteomes" id="UP000054359">
    <property type="component" value="Unassembled WGS sequence"/>
</dbReference>
<evidence type="ECO:0000259" key="2">
    <source>
        <dbReference type="Pfam" id="PF23406"/>
    </source>
</evidence>
<evidence type="ECO:0000313" key="3">
    <source>
        <dbReference type="EMBL" id="KFM82315.1"/>
    </source>
</evidence>
<feature type="region of interest" description="Disordered" evidence="1">
    <location>
        <begin position="72"/>
        <end position="92"/>
    </location>
</feature>
<reference evidence="3 4" key="1">
    <citation type="submission" date="2013-11" db="EMBL/GenBank/DDBJ databases">
        <title>Genome sequencing of Stegodyphus mimosarum.</title>
        <authorList>
            <person name="Bechsgaard J."/>
        </authorList>
    </citation>
    <scope>NUCLEOTIDE SEQUENCE [LARGE SCALE GENOMIC DNA]</scope>
</reference>
<gene>
    <name evidence="3" type="ORF">X975_19500</name>
</gene>
<feature type="domain" description="ZNF380 coiled-coil" evidence="2">
    <location>
        <begin position="1"/>
        <end position="66"/>
    </location>
</feature>
<evidence type="ECO:0000256" key="1">
    <source>
        <dbReference type="SAM" id="MobiDB-lite"/>
    </source>
</evidence>